<dbReference type="SMART" id="SM00324">
    <property type="entry name" value="RhoGAP"/>
    <property type="match status" value="1"/>
</dbReference>
<feature type="region of interest" description="Disordered" evidence="1">
    <location>
        <begin position="719"/>
        <end position="741"/>
    </location>
</feature>
<sequence length="1756" mass="196665">MGKKIKRHQSKNHNSRKSFGKTLSISISPNSSVSRFIPIDSSNSKTELLEQKVPHSNDDLSFSKDILESFNKEIGSSTTKTEIELDDILKPDLSLIDNFGDFQISDKPPLNTQDISRVDEKRIHNDGKLKKKSASPNSYQEYKKFSIIKSNTFDVATAKSASSVLKQPKLNSNTKDDILGIAAEPKGKVFSRFLKRGYKWKDKFSKEPSNSVDVYEFIKSPSINDEISNCDPLKSPNLSPSNFNTSSNSPQSVSPPILTLNHINTHISLGASKRKSIASIFSPSISNKSTYQPSLDQDLNNQRSLNNSNSSIKESSYNFSSGKISSSSNSVSIKDSSGSFESSQINPSHKKKNLMTKIKKLAIGASSSNSPSSSNDSSSKSNQSLKKALNDISNSNSVPKRGRNAFIYSGRGSILPQNHENNEKIDKDHEPSSNNDSIKNVSKESKLDCIPQPSIGSDEILSNNKSSNISNFDFINDSFETSNSKNEISISFDKNIDLNNANDSSSKIAENSEPNLAKVDLSKNIDNKHLGSTDIPTYLNSPRISKPTYESLNSEPNFFSSNGATDSHLNFLNENDMHKKTENRVTKEDPNPTKKNNINAELRSKNRVLPVSESLKNEDKNCLNLKSCIPIEPPYKKALDHRENELKKLIAHSGNLETWKYAIPLENYDALEESDLNASSYLGKHKFKGGLDKGNGISNWKNGFFDVFNKSRAKSFIVGDSGKNHSNQVSESPDRGLNDFGQRSRMKSMLSSDSTSSFPKIENSLRSPENFDLNYNNIDVDLHISDLQKTNLASNSYSLKPTKVNSRNRKNSVFSGFSPDKIKKSTQKAKTEAIPDTSNRISNICKEPFDRKVLLDSKETIFGLSLKESVEKSQLIPNIMLPAVVIRCIEYLELHGLKEVGIYRVSGSYKTVNTLKSMFTPGRDIDFKALHLDIHSISTLLKMYLRELPESILTDNLMHKFIDLDSVYPIDSMQNESQFESSKSTNTTQSAEIDISVSKINDSNDGFSTGNPNPSITSKKNGTSKKTNQGSITPSSEVCSNDKAGFKRLDIKTWVQELRKLIYLLPIENQTLLKWLFSHLSRVVYYSEENKMTLSNLGLIFCTTLEIRSHIFFELCKNSDILFNPSNNNISKPPRRKSTSNSSTFPSIHRSNQINKNDHTFPKPPISHLKSKSEIDAKLSFTERKITELSSQLQKRNIFNSNKEANSFSRWVMSGKLSWLRIIDAGYLNDIMGEISFLDRSERSNSRSGSNPKLSLNTETFSNFTPPKITPDLLKTNEDEPLSPESKQTESKSEFNLKNSANMLSSVGAGYATQHRRKLSESPIIHSSVANKILQWELNTASTSSRTKNRMSKKFNYSSSTGSLYNENSELNENEFFRISKSKNLNSNMTTRSANSLLQSSPSLFNPFSENYSESMDDNSNPFGMDFKNYSIKNSSKQTKHPKALTNSTSFPHISSKQNVVKNSKLVKKIKKFDDMVTLSELKLKTNKILNSKESNNTFSQQHNEPIYKNNSKQHSIDSPNVSTETQNFNKDLPIKLRKTQSMNLSNNTDFNFDFDSDSEADDSDSDNIKSNRKGSIYSKLNLSSISNSPLSTPTEIESSFKKNLNFNADFNHDNISKPRSNSEIPQRSVSEPISEPVNENFDFIKLMDFDFIETPTMEKANEDNTIIDCNINVYTTSESGSSTPENADVSARVIEKNMPQRNLRKSKHKINGNHSLKHKLPPKSPVAILVNNKEISLESDESNSSGNNILHETHA</sequence>
<dbReference type="PROSITE" id="PS50238">
    <property type="entry name" value="RHOGAP"/>
    <property type="match status" value="1"/>
</dbReference>
<dbReference type="InterPro" id="IPR039767">
    <property type="entry name" value="RALBP1"/>
</dbReference>
<dbReference type="InterPro" id="IPR008936">
    <property type="entry name" value="Rho_GTPase_activation_prot"/>
</dbReference>
<dbReference type="EMBL" id="LSSM01001959">
    <property type="protein sequence ID" value="OMJ23803.1"/>
    <property type="molecule type" value="Genomic_DNA"/>
</dbReference>
<dbReference type="PANTHER" id="PTHR12783:SF5">
    <property type="entry name" value="RALA-BINDING PROTEIN 1"/>
    <property type="match status" value="1"/>
</dbReference>
<feature type="compositionally biased region" description="Low complexity" evidence="1">
    <location>
        <begin position="366"/>
        <end position="384"/>
    </location>
</feature>
<reference evidence="4" key="1">
    <citation type="submission" date="2017-01" db="EMBL/GenBank/DDBJ databases">
        <authorList>
            <person name="Wang Y."/>
            <person name="White M."/>
            <person name="Kvist S."/>
            <person name="Moncalvo J.-M."/>
        </authorList>
    </citation>
    <scope>NUCLEOTIDE SEQUENCE [LARGE SCALE GENOMIC DNA]</scope>
    <source>
        <strain evidence="4">ID-206-W2</strain>
    </source>
</reference>
<feature type="region of interest" description="Disordered" evidence="1">
    <location>
        <begin position="1000"/>
        <end position="1037"/>
    </location>
</feature>
<feature type="compositionally biased region" description="Low complexity" evidence="1">
    <location>
        <begin position="295"/>
        <end position="339"/>
    </location>
</feature>
<feature type="region of interest" description="Disordered" evidence="1">
    <location>
        <begin position="1"/>
        <end position="26"/>
    </location>
</feature>
<gene>
    <name evidence="3" type="ORF">AYI69_g4863</name>
</gene>
<keyword evidence="4" id="KW-1185">Reference proteome</keyword>
<evidence type="ECO:0000313" key="3">
    <source>
        <dbReference type="EMBL" id="OMJ23803.1"/>
    </source>
</evidence>
<feature type="region of interest" description="Disordered" evidence="1">
    <location>
        <begin position="1127"/>
        <end position="1167"/>
    </location>
</feature>
<name>A0A1R1YA91_9FUNG</name>
<dbReference type="CDD" id="cd00159">
    <property type="entry name" value="RhoGAP"/>
    <property type="match status" value="1"/>
</dbReference>
<feature type="compositionally biased region" description="Basic and acidic residues" evidence="1">
    <location>
        <begin position="420"/>
        <end position="431"/>
    </location>
</feature>
<feature type="region of interest" description="Disordered" evidence="1">
    <location>
        <begin position="364"/>
        <end position="462"/>
    </location>
</feature>
<feature type="region of interest" description="Disordered" evidence="1">
    <location>
        <begin position="1510"/>
        <end position="1529"/>
    </location>
</feature>
<dbReference type="GO" id="GO:0007264">
    <property type="term" value="P:small GTPase-mediated signal transduction"/>
    <property type="evidence" value="ECO:0007669"/>
    <property type="project" value="InterPro"/>
</dbReference>
<feature type="compositionally biased region" description="Polar residues" evidence="1">
    <location>
        <begin position="1139"/>
        <end position="1155"/>
    </location>
</feature>
<accession>A0A1R1YA91</accession>
<dbReference type="GO" id="GO:0031267">
    <property type="term" value="F:small GTPase binding"/>
    <property type="evidence" value="ECO:0007669"/>
    <property type="project" value="InterPro"/>
</dbReference>
<dbReference type="Gene3D" id="1.10.555.10">
    <property type="entry name" value="Rho GTPase activation protein"/>
    <property type="match status" value="1"/>
</dbReference>
<organism evidence="3 4">
    <name type="scientific">Smittium culicis</name>
    <dbReference type="NCBI Taxonomy" id="133412"/>
    <lineage>
        <taxon>Eukaryota</taxon>
        <taxon>Fungi</taxon>
        <taxon>Fungi incertae sedis</taxon>
        <taxon>Zoopagomycota</taxon>
        <taxon>Kickxellomycotina</taxon>
        <taxon>Harpellomycetes</taxon>
        <taxon>Harpellales</taxon>
        <taxon>Legeriomycetaceae</taxon>
        <taxon>Smittium</taxon>
    </lineage>
</organism>
<dbReference type="PANTHER" id="PTHR12783">
    <property type="entry name" value="RALA BINDING PROTEIN 1 RALBP1"/>
    <property type="match status" value="1"/>
</dbReference>
<evidence type="ECO:0000256" key="1">
    <source>
        <dbReference type="SAM" id="MobiDB-lite"/>
    </source>
</evidence>
<feature type="compositionally biased region" description="Polar residues" evidence="1">
    <location>
        <begin position="1000"/>
        <end position="1016"/>
    </location>
</feature>
<dbReference type="GO" id="GO:0005096">
    <property type="term" value="F:GTPase activator activity"/>
    <property type="evidence" value="ECO:0007669"/>
    <property type="project" value="InterPro"/>
</dbReference>
<feature type="compositionally biased region" description="Low complexity" evidence="1">
    <location>
        <begin position="235"/>
        <end position="252"/>
    </location>
</feature>
<dbReference type="Pfam" id="PF00620">
    <property type="entry name" value="RhoGAP"/>
    <property type="match status" value="2"/>
</dbReference>
<evidence type="ECO:0000259" key="2">
    <source>
        <dbReference type="PROSITE" id="PS50238"/>
    </source>
</evidence>
<feature type="domain" description="Rho-GAP" evidence="2">
    <location>
        <begin position="864"/>
        <end position="1145"/>
    </location>
</feature>
<dbReference type="InterPro" id="IPR000198">
    <property type="entry name" value="RhoGAP_dom"/>
</dbReference>
<dbReference type="SUPFAM" id="SSF48350">
    <property type="entry name" value="GTPase activation domain, GAP"/>
    <property type="match status" value="1"/>
</dbReference>
<dbReference type="OrthoDB" id="185175at2759"/>
<feature type="compositionally biased region" description="Polar residues" evidence="1">
    <location>
        <begin position="1252"/>
        <end position="1265"/>
    </location>
</feature>
<comment type="caution">
    <text evidence="3">The sequence shown here is derived from an EMBL/GenBank/DDBJ whole genome shotgun (WGS) entry which is preliminary data.</text>
</comment>
<feature type="region of interest" description="Disordered" evidence="1">
    <location>
        <begin position="289"/>
        <end position="351"/>
    </location>
</feature>
<feature type="compositionally biased region" description="Basic residues" evidence="1">
    <location>
        <begin position="1"/>
        <end position="19"/>
    </location>
</feature>
<feature type="compositionally biased region" description="Low complexity" evidence="1">
    <location>
        <begin position="1017"/>
        <end position="1028"/>
    </location>
</feature>
<protein>
    <submittedName>
        <fullName evidence="3">Putative Rho-type GTPase-activating protein 2</fullName>
    </submittedName>
</protein>
<feature type="region of interest" description="Disordered" evidence="1">
    <location>
        <begin position="229"/>
        <end position="256"/>
    </location>
</feature>
<feature type="region of interest" description="Disordered" evidence="1">
    <location>
        <begin position="1612"/>
        <end position="1634"/>
    </location>
</feature>
<feature type="compositionally biased region" description="Polar residues" evidence="1">
    <location>
        <begin position="1618"/>
        <end position="1632"/>
    </location>
</feature>
<proteinExistence type="predicted"/>
<feature type="region of interest" description="Disordered" evidence="1">
    <location>
        <begin position="1240"/>
        <end position="1297"/>
    </location>
</feature>
<evidence type="ECO:0000313" key="4">
    <source>
        <dbReference type="Proteomes" id="UP000187429"/>
    </source>
</evidence>
<dbReference type="Proteomes" id="UP000187429">
    <property type="component" value="Unassembled WGS sequence"/>
</dbReference>